<dbReference type="InterPro" id="IPR012340">
    <property type="entry name" value="NA-bd_OB-fold"/>
</dbReference>
<protein>
    <submittedName>
        <fullName evidence="2">Ribonuclease R</fullName>
        <ecNumber evidence="2">3.1.13.1</ecNumber>
    </submittedName>
</protein>
<dbReference type="EMBL" id="VSSQ01090213">
    <property type="protein sequence ID" value="MPN36211.1"/>
    <property type="molecule type" value="Genomic_DNA"/>
</dbReference>
<dbReference type="AlphaFoldDB" id="A0A645HAZ5"/>
<sequence length="197" mass="22882">MDQEAYARGTSVYLVDRVIPMLPHKLSNGICSLNPETDRLTLSCMMEIDPKGNVVSHKICESMIYSDFRMTYTAVREIIEDKTPELLEKYAEIVPMLTLMNELRQILGEKRMKRGSVNFDLPESKIILDERGKPIEIRPYERSIATNLIEEFMLVCNETVAENAFWQEIPFMYRTHLEPDEEKLKKWSNSFVALGII</sequence>
<dbReference type="InterPro" id="IPR001900">
    <property type="entry name" value="RNase_II/R"/>
</dbReference>
<proteinExistence type="predicted"/>
<evidence type="ECO:0000313" key="2">
    <source>
        <dbReference type="EMBL" id="MPN36211.1"/>
    </source>
</evidence>
<dbReference type="GO" id="GO:0006402">
    <property type="term" value="P:mRNA catabolic process"/>
    <property type="evidence" value="ECO:0007669"/>
    <property type="project" value="TreeGrafter"/>
</dbReference>
<feature type="domain" description="RNB" evidence="1">
    <location>
        <begin position="1"/>
        <end position="196"/>
    </location>
</feature>
<comment type="caution">
    <text evidence="2">The sequence shown here is derived from an EMBL/GenBank/DDBJ whole genome shotgun (WGS) entry which is preliminary data.</text>
</comment>
<evidence type="ECO:0000259" key="1">
    <source>
        <dbReference type="SMART" id="SM00955"/>
    </source>
</evidence>
<reference evidence="2" key="1">
    <citation type="submission" date="2019-08" db="EMBL/GenBank/DDBJ databases">
        <authorList>
            <person name="Kucharzyk K."/>
            <person name="Murdoch R.W."/>
            <person name="Higgins S."/>
            <person name="Loffler F."/>
        </authorList>
    </citation>
    <scope>NUCLEOTIDE SEQUENCE</scope>
</reference>
<dbReference type="PANTHER" id="PTHR23355:SF9">
    <property type="entry name" value="DIS3-LIKE EXONUCLEASE 2"/>
    <property type="match status" value="1"/>
</dbReference>
<dbReference type="SUPFAM" id="SSF50249">
    <property type="entry name" value="Nucleic acid-binding proteins"/>
    <property type="match status" value="1"/>
</dbReference>
<organism evidence="2">
    <name type="scientific">bioreactor metagenome</name>
    <dbReference type="NCBI Taxonomy" id="1076179"/>
    <lineage>
        <taxon>unclassified sequences</taxon>
        <taxon>metagenomes</taxon>
        <taxon>ecological metagenomes</taxon>
    </lineage>
</organism>
<dbReference type="SMART" id="SM00955">
    <property type="entry name" value="RNB"/>
    <property type="match status" value="1"/>
</dbReference>
<dbReference type="InterPro" id="IPR050180">
    <property type="entry name" value="RNR_Ribonuclease"/>
</dbReference>
<keyword evidence="2" id="KW-0378">Hydrolase</keyword>
<dbReference type="Pfam" id="PF00773">
    <property type="entry name" value="RNB"/>
    <property type="match status" value="1"/>
</dbReference>
<dbReference type="PANTHER" id="PTHR23355">
    <property type="entry name" value="RIBONUCLEASE"/>
    <property type="match status" value="1"/>
</dbReference>
<gene>
    <name evidence="2" type="primary">rnr_55</name>
    <name evidence="2" type="ORF">SDC9_183719</name>
</gene>
<name>A0A645HAZ5_9ZZZZ</name>
<dbReference type="GO" id="GO:0005829">
    <property type="term" value="C:cytosol"/>
    <property type="evidence" value="ECO:0007669"/>
    <property type="project" value="TreeGrafter"/>
</dbReference>
<dbReference type="GO" id="GO:0003723">
    <property type="term" value="F:RNA binding"/>
    <property type="evidence" value="ECO:0007669"/>
    <property type="project" value="InterPro"/>
</dbReference>
<dbReference type="GO" id="GO:0008859">
    <property type="term" value="F:exoribonuclease II activity"/>
    <property type="evidence" value="ECO:0007669"/>
    <property type="project" value="UniProtKB-EC"/>
</dbReference>
<dbReference type="EC" id="3.1.13.1" evidence="2"/>
<accession>A0A645HAZ5</accession>